<comment type="pathway">
    <text evidence="2">Amino-acid biosynthesis; L-serine biosynthesis; L-serine from 3-phospho-D-glycerate: step 3/3.</text>
</comment>
<dbReference type="PANTHER" id="PTHR43344">
    <property type="entry name" value="PHOSPHOSERINE PHOSPHATASE"/>
    <property type="match status" value="1"/>
</dbReference>
<feature type="signal peptide" evidence="11">
    <location>
        <begin position="1"/>
        <end position="26"/>
    </location>
</feature>
<dbReference type="EMBL" id="VITK01000002">
    <property type="protein sequence ID" value="TWB04453.1"/>
    <property type="molecule type" value="Genomic_DNA"/>
</dbReference>
<evidence type="ECO:0000256" key="6">
    <source>
        <dbReference type="ARBA" id="ARBA00022801"/>
    </source>
</evidence>
<dbReference type="Proteomes" id="UP000319949">
    <property type="component" value="Unassembled WGS sequence"/>
</dbReference>
<comment type="catalytic activity">
    <reaction evidence="10">
        <text>O-phospho-D-serine + H2O = D-serine + phosphate</text>
        <dbReference type="Rhea" id="RHEA:24873"/>
        <dbReference type="ChEBI" id="CHEBI:15377"/>
        <dbReference type="ChEBI" id="CHEBI:35247"/>
        <dbReference type="ChEBI" id="CHEBI:43474"/>
        <dbReference type="ChEBI" id="CHEBI:58680"/>
        <dbReference type="EC" id="3.1.3.3"/>
    </reaction>
</comment>
<dbReference type="Gene3D" id="3.40.50.1000">
    <property type="entry name" value="HAD superfamily/HAD-like"/>
    <property type="match status" value="1"/>
</dbReference>
<evidence type="ECO:0000256" key="9">
    <source>
        <dbReference type="ARBA" id="ARBA00048138"/>
    </source>
</evidence>
<keyword evidence="5" id="KW-0479">Metal-binding</keyword>
<proteinExistence type="predicted"/>
<dbReference type="CDD" id="cd01427">
    <property type="entry name" value="HAD_like"/>
    <property type="match status" value="1"/>
</dbReference>
<comment type="caution">
    <text evidence="12">The sequence shown here is derived from an EMBL/GenBank/DDBJ whole genome shotgun (WGS) entry which is preliminary data.</text>
</comment>
<comment type="cofactor">
    <cofactor evidence="1">
        <name>Mg(2+)</name>
        <dbReference type="ChEBI" id="CHEBI:18420"/>
    </cofactor>
</comment>
<evidence type="ECO:0000256" key="8">
    <source>
        <dbReference type="ARBA" id="ARBA00023299"/>
    </source>
</evidence>
<keyword evidence="7" id="KW-0460">Magnesium</keyword>
<organism evidence="12 13">
    <name type="scientific">Bradyrhizobium stylosanthis</name>
    <dbReference type="NCBI Taxonomy" id="1803665"/>
    <lineage>
        <taxon>Bacteria</taxon>
        <taxon>Pseudomonadati</taxon>
        <taxon>Pseudomonadota</taxon>
        <taxon>Alphaproteobacteria</taxon>
        <taxon>Hyphomicrobiales</taxon>
        <taxon>Nitrobacteraceae</taxon>
        <taxon>Bradyrhizobium</taxon>
    </lineage>
</organism>
<dbReference type="GO" id="GO:0000287">
    <property type="term" value="F:magnesium ion binding"/>
    <property type="evidence" value="ECO:0007669"/>
    <property type="project" value="TreeGrafter"/>
</dbReference>
<evidence type="ECO:0000256" key="7">
    <source>
        <dbReference type="ARBA" id="ARBA00022842"/>
    </source>
</evidence>
<name>A0A560E5A2_9BRAD</name>
<dbReference type="PANTHER" id="PTHR43344:SF2">
    <property type="entry name" value="PHOSPHOSERINE PHOSPHATASE"/>
    <property type="match status" value="1"/>
</dbReference>
<dbReference type="InterPro" id="IPR023214">
    <property type="entry name" value="HAD_sf"/>
</dbReference>
<sequence>MASLIRRSLVIGLAVLAFASARQALAQTDPLPSWNDGAAKASIMTFVAQVTRDGGPDFVAPAERIAVFDNDGTLWCEQPIYFQFAFGLDSVKSMAATHPEWRQQQPFKAFLAGDKDTLAAQGEKGLLTLVAAAHSGMTTEAYATSVADWLGKASHPRFRRPYNELVYQPMVELLTYLRANGFKTFIVSGGGVEFMRVWAEKAYGIPPEQVVGSSGVTQFRIGADGRPVLMKLAKVEFIDDGPGKPSGINRFIGRRPIFAFGNSDGDQQMLQWTAAGPGARFLGIVHHTDAAREYAYDRQSKIGKLDKAWDEAVQRGWTVVDMAKDWKTVFAFERGSTGPSQ</sequence>
<keyword evidence="13" id="KW-1185">Reference proteome</keyword>
<keyword evidence="6 12" id="KW-0378">Hydrolase</keyword>
<evidence type="ECO:0000256" key="4">
    <source>
        <dbReference type="ARBA" id="ARBA00022605"/>
    </source>
</evidence>
<evidence type="ECO:0000256" key="10">
    <source>
        <dbReference type="ARBA" id="ARBA00048523"/>
    </source>
</evidence>
<dbReference type="GO" id="GO:0006564">
    <property type="term" value="P:L-serine biosynthetic process"/>
    <property type="evidence" value="ECO:0007669"/>
    <property type="project" value="UniProtKB-KW"/>
</dbReference>
<reference evidence="12 13" key="1">
    <citation type="submission" date="2019-06" db="EMBL/GenBank/DDBJ databases">
        <title>Genomic Encyclopedia of Type Strains, Phase IV (KMG-V): Genome sequencing to study the core and pangenomes of soil and plant-associated prokaryotes.</title>
        <authorList>
            <person name="Whitman W."/>
        </authorList>
    </citation>
    <scope>NUCLEOTIDE SEQUENCE [LARGE SCALE GENOMIC DNA]</scope>
    <source>
        <strain evidence="12 13">BR 510</strain>
    </source>
</reference>
<evidence type="ECO:0000256" key="1">
    <source>
        <dbReference type="ARBA" id="ARBA00001946"/>
    </source>
</evidence>
<dbReference type="SUPFAM" id="SSF56784">
    <property type="entry name" value="HAD-like"/>
    <property type="match status" value="1"/>
</dbReference>
<dbReference type="OrthoDB" id="9799365at2"/>
<evidence type="ECO:0000313" key="13">
    <source>
        <dbReference type="Proteomes" id="UP000319949"/>
    </source>
</evidence>
<dbReference type="STRING" id="1803665.GCA_001641335_01600"/>
<keyword evidence="11" id="KW-0732">Signal</keyword>
<dbReference type="InterPro" id="IPR050582">
    <property type="entry name" value="HAD-like_SerB"/>
</dbReference>
<dbReference type="AlphaFoldDB" id="A0A560E5A2"/>
<evidence type="ECO:0000256" key="11">
    <source>
        <dbReference type="SAM" id="SignalP"/>
    </source>
</evidence>
<dbReference type="Pfam" id="PF12710">
    <property type="entry name" value="HAD"/>
    <property type="match status" value="1"/>
</dbReference>
<dbReference type="GO" id="GO:0005737">
    <property type="term" value="C:cytoplasm"/>
    <property type="evidence" value="ECO:0007669"/>
    <property type="project" value="TreeGrafter"/>
</dbReference>
<dbReference type="EC" id="3.1.3.3" evidence="3"/>
<feature type="chain" id="PRO_5021772656" description="phosphoserine phosphatase" evidence="11">
    <location>
        <begin position="27"/>
        <end position="341"/>
    </location>
</feature>
<keyword evidence="8" id="KW-0718">Serine biosynthesis</keyword>
<accession>A0A560E5A2</accession>
<evidence type="ECO:0000256" key="5">
    <source>
        <dbReference type="ARBA" id="ARBA00022723"/>
    </source>
</evidence>
<evidence type="ECO:0000256" key="2">
    <source>
        <dbReference type="ARBA" id="ARBA00005135"/>
    </source>
</evidence>
<dbReference type="GO" id="GO:0036424">
    <property type="term" value="F:L-phosphoserine phosphatase activity"/>
    <property type="evidence" value="ECO:0007669"/>
    <property type="project" value="TreeGrafter"/>
</dbReference>
<dbReference type="RefSeq" id="WP_063683686.1">
    <property type="nucleotide sequence ID" value="NZ_LVEM01000001.1"/>
</dbReference>
<gene>
    <name evidence="12" type="ORF">FBZ96_102928</name>
</gene>
<comment type="catalytic activity">
    <reaction evidence="9">
        <text>O-phospho-L-serine + H2O = L-serine + phosphate</text>
        <dbReference type="Rhea" id="RHEA:21208"/>
        <dbReference type="ChEBI" id="CHEBI:15377"/>
        <dbReference type="ChEBI" id="CHEBI:33384"/>
        <dbReference type="ChEBI" id="CHEBI:43474"/>
        <dbReference type="ChEBI" id="CHEBI:57524"/>
        <dbReference type="EC" id="3.1.3.3"/>
    </reaction>
</comment>
<dbReference type="InterPro" id="IPR036412">
    <property type="entry name" value="HAD-like_sf"/>
</dbReference>
<protein>
    <recommendedName>
        <fullName evidence="3">phosphoserine phosphatase</fullName>
        <ecNumber evidence="3">3.1.3.3</ecNumber>
    </recommendedName>
</protein>
<evidence type="ECO:0000256" key="3">
    <source>
        <dbReference type="ARBA" id="ARBA00012640"/>
    </source>
</evidence>
<evidence type="ECO:0000313" key="12">
    <source>
        <dbReference type="EMBL" id="TWB04453.1"/>
    </source>
</evidence>
<keyword evidence="4" id="KW-0028">Amino-acid biosynthesis</keyword>